<comment type="subcellular location">
    <subcellularLocation>
        <location evidence="1">Membrane</location>
        <topology evidence="1">Multi-pass membrane protein</topology>
    </subcellularLocation>
</comment>
<feature type="compositionally biased region" description="Basic and acidic residues" evidence="8">
    <location>
        <begin position="30"/>
        <end position="42"/>
    </location>
</feature>
<evidence type="ECO:0000256" key="8">
    <source>
        <dbReference type="SAM" id="MobiDB-lite"/>
    </source>
</evidence>
<dbReference type="GO" id="GO:0005886">
    <property type="term" value="C:plasma membrane"/>
    <property type="evidence" value="ECO:0007669"/>
    <property type="project" value="TreeGrafter"/>
</dbReference>
<evidence type="ECO:0000256" key="7">
    <source>
        <dbReference type="ARBA" id="ARBA00031174"/>
    </source>
</evidence>
<keyword evidence="4 9" id="KW-0812">Transmembrane</keyword>
<organism evidence="10 11">
    <name type="scientific">Nesterenkonia cremea</name>
    <dbReference type="NCBI Taxonomy" id="1882340"/>
    <lineage>
        <taxon>Bacteria</taxon>
        <taxon>Bacillati</taxon>
        <taxon>Actinomycetota</taxon>
        <taxon>Actinomycetes</taxon>
        <taxon>Micrococcales</taxon>
        <taxon>Micrococcaceae</taxon>
        <taxon>Nesterenkonia</taxon>
    </lineage>
</organism>
<keyword evidence="6 9" id="KW-0472">Membrane</keyword>
<evidence type="ECO:0000313" key="11">
    <source>
        <dbReference type="Proteomes" id="UP000633136"/>
    </source>
</evidence>
<accession>A0A917AUA9</accession>
<dbReference type="AlphaFoldDB" id="A0A917AUA9"/>
<reference evidence="10" key="2">
    <citation type="submission" date="2020-09" db="EMBL/GenBank/DDBJ databases">
        <authorList>
            <person name="Sun Q."/>
            <person name="Zhou Y."/>
        </authorList>
    </citation>
    <scope>NUCLEOTIDE SEQUENCE</scope>
    <source>
        <strain evidence="10">CGMCC 1.15388</strain>
    </source>
</reference>
<feature type="compositionally biased region" description="Basic and acidic residues" evidence="8">
    <location>
        <begin position="58"/>
        <end position="70"/>
    </location>
</feature>
<dbReference type="EMBL" id="BMIS01000007">
    <property type="protein sequence ID" value="GGE71017.1"/>
    <property type="molecule type" value="Genomic_DNA"/>
</dbReference>
<proteinExistence type="inferred from homology"/>
<dbReference type="InterPro" id="IPR001898">
    <property type="entry name" value="SLC13A/DASS"/>
</dbReference>
<sequence length="565" mass="61419">MTAYPHPARRIWDELWRSHHQIKRLLTFSVEKEPERPRHHADAGSPGRRSSASVYRPDQQKPEPTDHEKSGPPGGYTRARIVGLILGPTLFLLTMLFVRPEGLAFEGVAVLASTLWIGTWWVTEAIPIPATSLLPLILLPLTNAVAGDDVASSYGDDIIFLFLGGFALAIAMEKWNLHKRIALTIVLLIGTSPRRIVLGFMIAVAFLSMWVTNTAAAMMMIPVALAVTYQAAQVMKDGEHEAEVPKFEKCLIFGVGYAATIGGLGTLIGTPPLAFLSGVVRETFGETITFAQWMLFGVPMVVILLAFCWFYLTFVKFKFEFKSLPGGREVIREEKEGLGSLAAEEKAVLAVFVGAAFFWISRGFIWDDLIPGISDGLIAVTAAVVLFALPSRNREQPRILEWEDTKKVPWGVLLLFGGGLAVAGGFTATGLSEWIGEQLLVLENVNFIITVLVAAALVLFLTEITSNTATGTMILPVMAALGLALGVHPLALMVPAAMAANCAFMLPVGTPPNAIIFGTGKITIMDMIRIGFWLNLATLLLIVLATFTLLPLLWGIELTVTPEGW</sequence>
<dbReference type="PANTHER" id="PTHR10283:SF82">
    <property type="entry name" value="SOLUTE CARRIER FAMILY 13 MEMBER 2"/>
    <property type="match status" value="1"/>
</dbReference>
<name>A0A917AUA9_9MICC</name>
<feature type="transmembrane region" description="Helical" evidence="9">
    <location>
        <begin position="196"/>
        <end position="229"/>
    </location>
</feature>
<feature type="region of interest" description="Disordered" evidence="8">
    <location>
        <begin position="29"/>
        <end position="74"/>
    </location>
</feature>
<evidence type="ECO:0000256" key="5">
    <source>
        <dbReference type="ARBA" id="ARBA00022989"/>
    </source>
</evidence>
<evidence type="ECO:0000256" key="4">
    <source>
        <dbReference type="ARBA" id="ARBA00022692"/>
    </source>
</evidence>
<evidence type="ECO:0000256" key="1">
    <source>
        <dbReference type="ARBA" id="ARBA00004141"/>
    </source>
</evidence>
<evidence type="ECO:0000256" key="9">
    <source>
        <dbReference type="SAM" id="Phobius"/>
    </source>
</evidence>
<keyword evidence="11" id="KW-1185">Reference proteome</keyword>
<protein>
    <recommendedName>
        <fullName evidence="3">Sodium-dependent dicarboxylate transporter SdcS</fullName>
    </recommendedName>
    <alternativeName>
        <fullName evidence="7">Na(+)/dicarboxylate symporter</fullName>
    </alternativeName>
</protein>
<dbReference type="Proteomes" id="UP000633136">
    <property type="component" value="Unassembled WGS sequence"/>
</dbReference>
<feature type="transmembrane region" description="Helical" evidence="9">
    <location>
        <begin position="473"/>
        <end position="492"/>
    </location>
</feature>
<comment type="caution">
    <text evidence="10">The sequence shown here is derived from an EMBL/GenBank/DDBJ whole genome shotgun (WGS) entry which is preliminary data.</text>
</comment>
<dbReference type="NCBIfam" id="TIGR00785">
    <property type="entry name" value="dass"/>
    <property type="match status" value="1"/>
</dbReference>
<dbReference type="GO" id="GO:0008514">
    <property type="term" value="F:organic anion transmembrane transporter activity"/>
    <property type="evidence" value="ECO:0007669"/>
    <property type="project" value="UniProtKB-ARBA"/>
</dbReference>
<feature type="transmembrane region" description="Helical" evidence="9">
    <location>
        <begin position="347"/>
        <end position="366"/>
    </location>
</feature>
<feature type="transmembrane region" description="Helical" evidence="9">
    <location>
        <begin position="372"/>
        <end position="389"/>
    </location>
</feature>
<feature type="transmembrane region" description="Helical" evidence="9">
    <location>
        <begin position="444"/>
        <end position="461"/>
    </location>
</feature>
<dbReference type="PANTHER" id="PTHR10283">
    <property type="entry name" value="SOLUTE CARRIER FAMILY 13 MEMBER"/>
    <property type="match status" value="1"/>
</dbReference>
<gene>
    <name evidence="10" type="primary">sdcS</name>
    <name evidence="10" type="ORF">GCM10011401_17680</name>
</gene>
<dbReference type="Pfam" id="PF00939">
    <property type="entry name" value="Na_sulph_symp"/>
    <property type="match status" value="1"/>
</dbReference>
<evidence type="ECO:0000256" key="2">
    <source>
        <dbReference type="ARBA" id="ARBA00006772"/>
    </source>
</evidence>
<keyword evidence="5 9" id="KW-1133">Transmembrane helix</keyword>
<dbReference type="CDD" id="cd01115">
    <property type="entry name" value="SLC13_permease"/>
    <property type="match status" value="1"/>
</dbReference>
<feature type="transmembrane region" description="Helical" evidence="9">
    <location>
        <begin position="79"/>
        <end position="98"/>
    </location>
</feature>
<reference evidence="10" key="1">
    <citation type="journal article" date="2014" name="Int. J. Syst. Evol. Microbiol.">
        <title>Complete genome sequence of Corynebacterium casei LMG S-19264T (=DSM 44701T), isolated from a smear-ripened cheese.</title>
        <authorList>
            <consortium name="US DOE Joint Genome Institute (JGI-PGF)"/>
            <person name="Walter F."/>
            <person name="Albersmeier A."/>
            <person name="Kalinowski J."/>
            <person name="Ruckert C."/>
        </authorList>
    </citation>
    <scope>NUCLEOTIDE SEQUENCE</scope>
    <source>
        <strain evidence="10">CGMCC 1.15388</strain>
    </source>
</reference>
<dbReference type="RefSeq" id="WP_188684822.1">
    <property type="nucleotide sequence ID" value="NZ_BMIS01000007.1"/>
</dbReference>
<feature type="transmembrane region" description="Helical" evidence="9">
    <location>
        <begin position="410"/>
        <end position="432"/>
    </location>
</feature>
<feature type="transmembrane region" description="Helical" evidence="9">
    <location>
        <begin position="250"/>
        <end position="270"/>
    </location>
</feature>
<dbReference type="GO" id="GO:1905039">
    <property type="term" value="P:carboxylic acid transmembrane transport"/>
    <property type="evidence" value="ECO:0007669"/>
    <property type="project" value="UniProtKB-ARBA"/>
</dbReference>
<evidence type="ECO:0000313" key="10">
    <source>
        <dbReference type="EMBL" id="GGE71017.1"/>
    </source>
</evidence>
<feature type="transmembrane region" description="Helical" evidence="9">
    <location>
        <begin position="498"/>
        <end position="520"/>
    </location>
</feature>
<comment type="similarity">
    <text evidence="2">Belongs to the SLC13A/DASS transporter (TC 2.A.47) family. NADC subfamily.</text>
</comment>
<feature type="transmembrane region" description="Helical" evidence="9">
    <location>
        <begin position="290"/>
        <end position="312"/>
    </location>
</feature>
<feature type="transmembrane region" description="Helical" evidence="9">
    <location>
        <begin position="158"/>
        <end position="176"/>
    </location>
</feature>
<evidence type="ECO:0000256" key="6">
    <source>
        <dbReference type="ARBA" id="ARBA00023136"/>
    </source>
</evidence>
<feature type="transmembrane region" description="Helical" evidence="9">
    <location>
        <begin position="532"/>
        <end position="556"/>
    </location>
</feature>
<evidence type="ECO:0000256" key="3">
    <source>
        <dbReference type="ARBA" id="ARBA00020150"/>
    </source>
</evidence>